<dbReference type="EMBL" id="CP047218">
    <property type="protein sequence ID" value="QHD68751.1"/>
    <property type="molecule type" value="Genomic_DNA"/>
</dbReference>
<evidence type="ECO:0000313" key="2">
    <source>
        <dbReference type="Proteomes" id="UP000464086"/>
    </source>
</evidence>
<accession>A0A6P1GMQ8</accession>
<sequence>MNFTTVDLELATLFYPPLVELGRRNETRSYKAFLTEVQALHPENETLARAVPLNVGRRLDVIRVFTRSKNYPDLGCLIVSGATGAPGTGYDGNVALERERVANFNWSGVTDEFSLEVQRQKQAIAKKPKRDRQEAIKLMSEHYQQNRSAYDARIIERREDLIALLMQGEETTDAFEMAAGEFRKVA</sequence>
<protein>
    <submittedName>
        <fullName evidence="1">Uncharacterized protein</fullName>
    </submittedName>
</protein>
<dbReference type="Proteomes" id="UP000464086">
    <property type="component" value="Chromosome"/>
</dbReference>
<proteinExistence type="predicted"/>
<reference evidence="1 2" key="1">
    <citation type="submission" date="2019-12" db="EMBL/GenBank/DDBJ databases">
        <title>Functional and genomic insights into the Sphingobium yanoikuyae YC-JY1, a bacterium efficiently degrading bisphenol A.</title>
        <authorList>
            <person name="Jia Y."/>
            <person name="Li X."/>
            <person name="Wang J."/>
            <person name="Eltoukhy A."/>
            <person name="Lamraoui I."/>
            <person name="Yan Y."/>
        </authorList>
    </citation>
    <scope>NUCLEOTIDE SEQUENCE [LARGE SCALE GENOMIC DNA]</scope>
    <source>
        <strain evidence="1 2">YC-JY1</strain>
    </source>
</reference>
<organism evidence="1 2">
    <name type="scientific">Sphingobium yanoikuyae</name>
    <name type="common">Sphingomonas yanoikuyae</name>
    <dbReference type="NCBI Taxonomy" id="13690"/>
    <lineage>
        <taxon>Bacteria</taxon>
        <taxon>Pseudomonadati</taxon>
        <taxon>Pseudomonadota</taxon>
        <taxon>Alphaproteobacteria</taxon>
        <taxon>Sphingomonadales</taxon>
        <taxon>Sphingomonadaceae</taxon>
        <taxon>Sphingobium</taxon>
    </lineage>
</organism>
<name>A0A6P1GMQ8_SPHYA</name>
<evidence type="ECO:0000313" key="1">
    <source>
        <dbReference type="EMBL" id="QHD68751.1"/>
    </source>
</evidence>
<dbReference type="AlphaFoldDB" id="A0A6P1GMQ8"/>
<dbReference type="RefSeq" id="WP_159367254.1">
    <property type="nucleotide sequence ID" value="NZ_CP047218.1"/>
</dbReference>
<gene>
    <name evidence="1" type="ORF">GS397_17925</name>
</gene>